<comment type="caution">
    <text evidence="2">The sequence shown here is derived from an EMBL/GenBank/DDBJ whole genome shotgun (WGS) entry which is preliminary data.</text>
</comment>
<evidence type="ECO:0000313" key="3">
    <source>
        <dbReference type="Proteomes" id="UP001295794"/>
    </source>
</evidence>
<protein>
    <submittedName>
        <fullName evidence="2">Uncharacterized protein</fullName>
    </submittedName>
</protein>
<reference evidence="2" key="1">
    <citation type="submission" date="2023-11" db="EMBL/GenBank/DDBJ databases">
        <authorList>
            <person name="De Vega J J."/>
            <person name="De Vega J J."/>
        </authorList>
    </citation>
    <scope>NUCLEOTIDE SEQUENCE</scope>
</reference>
<proteinExistence type="predicted"/>
<evidence type="ECO:0000313" key="1">
    <source>
        <dbReference type="EMBL" id="CAK5270959.1"/>
    </source>
</evidence>
<accession>A0AAD2Q3A7</accession>
<gene>
    <name evidence="1" type="ORF">MYCIT1_LOCUS15777</name>
    <name evidence="2" type="ORF">MYCIT1_LOCUS16451</name>
</gene>
<name>A0AAD2Q3A7_9AGAR</name>
<organism evidence="2 3">
    <name type="scientific">Mycena citricolor</name>
    <dbReference type="NCBI Taxonomy" id="2018698"/>
    <lineage>
        <taxon>Eukaryota</taxon>
        <taxon>Fungi</taxon>
        <taxon>Dikarya</taxon>
        <taxon>Basidiomycota</taxon>
        <taxon>Agaricomycotina</taxon>
        <taxon>Agaricomycetes</taxon>
        <taxon>Agaricomycetidae</taxon>
        <taxon>Agaricales</taxon>
        <taxon>Marasmiineae</taxon>
        <taxon>Mycenaceae</taxon>
        <taxon>Mycena</taxon>
    </lineage>
</organism>
<dbReference type="EMBL" id="CAVNYO010000171">
    <property type="protein sequence ID" value="CAK5271421.1"/>
    <property type="molecule type" value="Genomic_DNA"/>
</dbReference>
<keyword evidence="3" id="KW-1185">Reference proteome</keyword>
<sequence length="77" mass="8877">PVPLSSQVSYNALRRFDNSCLLRHILINTSKMTHRCIQRLDCSSFRAPRPTNPMFWAQTSPETQCIQAKPGRCIQCR</sequence>
<dbReference type="AlphaFoldDB" id="A0AAD2Q3A7"/>
<feature type="non-terminal residue" evidence="2">
    <location>
        <position position="1"/>
    </location>
</feature>
<dbReference type="Proteomes" id="UP001295794">
    <property type="component" value="Unassembled WGS sequence"/>
</dbReference>
<dbReference type="EMBL" id="CAVNYO010000169">
    <property type="protein sequence ID" value="CAK5270959.1"/>
    <property type="molecule type" value="Genomic_DNA"/>
</dbReference>
<evidence type="ECO:0000313" key="2">
    <source>
        <dbReference type="EMBL" id="CAK5271421.1"/>
    </source>
</evidence>